<evidence type="ECO:0000313" key="1">
    <source>
        <dbReference type="EMBL" id="GEK44422.1"/>
    </source>
</evidence>
<name>A0AAV3WFD0_ACIJO</name>
<dbReference type="AlphaFoldDB" id="A0AAV3WFD0"/>
<evidence type="ECO:0000313" key="2">
    <source>
        <dbReference type="Proteomes" id="UP000321274"/>
    </source>
</evidence>
<reference evidence="1 2" key="1">
    <citation type="submission" date="2019-07" db="EMBL/GenBank/DDBJ databases">
        <title>Whole genome shotgun sequence of Acinetobacter johnsonii NBRC 102197.</title>
        <authorList>
            <person name="Hosoyama A."/>
            <person name="Uohara A."/>
            <person name="Ohji S."/>
            <person name="Ichikawa N."/>
        </authorList>
    </citation>
    <scope>NUCLEOTIDE SEQUENCE [LARGE SCALE GENOMIC DNA]</scope>
    <source>
        <strain evidence="1 2">NBRC 102197</strain>
    </source>
</reference>
<protein>
    <submittedName>
        <fullName evidence="1">Uncharacterized protein</fullName>
    </submittedName>
</protein>
<sequence length="82" mass="9400">MEFQTHVNRELPRGKQNMHLIGYFADSKPNRLFVKSARIVNEDGGIDRREIVRILLAEHPSGTEILFHSISDIGLQDVDDIE</sequence>
<gene>
    <name evidence="1" type="ORF">AJO04nite_16800</name>
</gene>
<accession>A0AAV3WFD0</accession>
<dbReference type="EMBL" id="BJUJ01000041">
    <property type="protein sequence ID" value="GEK44422.1"/>
    <property type="molecule type" value="Genomic_DNA"/>
</dbReference>
<dbReference type="RefSeq" id="WP_114836957.1">
    <property type="nucleotide sequence ID" value="NZ_BJUJ01000041.1"/>
</dbReference>
<dbReference type="Proteomes" id="UP000321274">
    <property type="component" value="Unassembled WGS sequence"/>
</dbReference>
<organism evidence="1 2">
    <name type="scientific">Acinetobacter johnsonii</name>
    <dbReference type="NCBI Taxonomy" id="40214"/>
    <lineage>
        <taxon>Bacteria</taxon>
        <taxon>Pseudomonadati</taxon>
        <taxon>Pseudomonadota</taxon>
        <taxon>Gammaproteobacteria</taxon>
        <taxon>Moraxellales</taxon>
        <taxon>Moraxellaceae</taxon>
        <taxon>Acinetobacter</taxon>
    </lineage>
</organism>
<comment type="caution">
    <text evidence="1">The sequence shown here is derived from an EMBL/GenBank/DDBJ whole genome shotgun (WGS) entry which is preliminary data.</text>
</comment>
<proteinExistence type="predicted"/>